<dbReference type="PANTHER" id="PTHR33572">
    <property type="entry name" value="SPORE DEVELOPMENT REGULATOR VOSA"/>
    <property type="match status" value="1"/>
</dbReference>
<reference evidence="11" key="1">
    <citation type="submission" date="2023-01" db="EMBL/GenBank/DDBJ databases">
        <authorList>
            <person name="Piombo E."/>
        </authorList>
    </citation>
    <scope>NUCLEOTIDE SEQUENCE</scope>
</reference>
<feature type="compositionally biased region" description="Basic and acidic residues" evidence="9">
    <location>
        <begin position="228"/>
        <end position="241"/>
    </location>
</feature>
<dbReference type="Pfam" id="PF11754">
    <property type="entry name" value="Velvet"/>
    <property type="match status" value="2"/>
</dbReference>
<evidence type="ECO:0000256" key="2">
    <source>
        <dbReference type="ARBA" id="ARBA00004496"/>
    </source>
</evidence>
<evidence type="ECO:0000313" key="12">
    <source>
        <dbReference type="Proteomes" id="UP001160390"/>
    </source>
</evidence>
<keyword evidence="5" id="KW-0805">Transcription regulation</keyword>
<keyword evidence="7" id="KW-0539">Nucleus</keyword>
<dbReference type="GO" id="GO:0005634">
    <property type="term" value="C:nucleus"/>
    <property type="evidence" value="ECO:0007669"/>
    <property type="project" value="UniProtKB-SubCell"/>
</dbReference>
<dbReference type="InterPro" id="IPR037525">
    <property type="entry name" value="Velvet_dom"/>
</dbReference>
<dbReference type="Gene3D" id="2.60.40.3960">
    <property type="entry name" value="Velvet domain"/>
    <property type="match status" value="1"/>
</dbReference>
<keyword evidence="12" id="KW-1185">Reference proteome</keyword>
<feature type="region of interest" description="Disordered" evidence="9">
    <location>
        <begin position="219"/>
        <end position="315"/>
    </location>
</feature>
<feature type="region of interest" description="Disordered" evidence="9">
    <location>
        <begin position="368"/>
        <end position="403"/>
    </location>
</feature>
<dbReference type="PANTHER" id="PTHR33572:SF14">
    <property type="entry name" value="DEVELOPMENTAL AND SECONDARY METABOLISM REGULATOR VEA"/>
    <property type="match status" value="1"/>
</dbReference>
<evidence type="ECO:0000256" key="9">
    <source>
        <dbReference type="SAM" id="MobiDB-lite"/>
    </source>
</evidence>
<dbReference type="EMBL" id="CABFNP030001299">
    <property type="protein sequence ID" value="CAI6098603.1"/>
    <property type="molecule type" value="Genomic_DNA"/>
</dbReference>
<accession>A0AA35QAV3</accession>
<evidence type="ECO:0000256" key="8">
    <source>
        <dbReference type="ARBA" id="ARBA00038005"/>
    </source>
</evidence>
<dbReference type="InterPro" id="IPR038491">
    <property type="entry name" value="Velvet_dom_sf"/>
</dbReference>
<dbReference type="FunFam" id="2.60.40.3960:FF:000001">
    <property type="entry name" value="Sexual development activator VeA"/>
    <property type="match status" value="1"/>
</dbReference>
<dbReference type="GO" id="GO:0051176">
    <property type="term" value="P:positive regulation of sulfur metabolic process"/>
    <property type="evidence" value="ECO:0007669"/>
    <property type="project" value="UniProtKB-ARBA"/>
</dbReference>
<dbReference type="GO" id="GO:0005737">
    <property type="term" value="C:cytoplasm"/>
    <property type="evidence" value="ECO:0007669"/>
    <property type="project" value="UniProtKB-SubCell"/>
</dbReference>
<comment type="similarity">
    <text evidence="8">Belongs to the velvet family. VeA subfamily.</text>
</comment>
<evidence type="ECO:0000256" key="7">
    <source>
        <dbReference type="ARBA" id="ARBA00023242"/>
    </source>
</evidence>
<keyword evidence="6" id="KW-0804">Transcription</keyword>
<keyword evidence="4" id="KW-0749">Sporulation</keyword>
<feature type="compositionally biased region" description="Low complexity" evidence="9">
    <location>
        <begin position="386"/>
        <end position="403"/>
    </location>
</feature>
<feature type="domain" description="Velvet" evidence="10">
    <location>
        <begin position="26"/>
        <end position="217"/>
    </location>
</feature>
<feature type="region of interest" description="Disordered" evidence="9">
    <location>
        <begin position="474"/>
        <end position="541"/>
    </location>
</feature>
<evidence type="ECO:0000256" key="5">
    <source>
        <dbReference type="ARBA" id="ARBA00023015"/>
    </source>
</evidence>
<evidence type="ECO:0000256" key="1">
    <source>
        <dbReference type="ARBA" id="ARBA00004123"/>
    </source>
</evidence>
<organism evidence="11 12">
    <name type="scientific">Clonostachys chloroleuca</name>
    <dbReference type="NCBI Taxonomy" id="1926264"/>
    <lineage>
        <taxon>Eukaryota</taxon>
        <taxon>Fungi</taxon>
        <taxon>Dikarya</taxon>
        <taxon>Ascomycota</taxon>
        <taxon>Pezizomycotina</taxon>
        <taxon>Sordariomycetes</taxon>
        <taxon>Hypocreomycetidae</taxon>
        <taxon>Hypocreales</taxon>
        <taxon>Bionectriaceae</taxon>
        <taxon>Clonostachys</taxon>
    </lineage>
</organism>
<sequence length="567" mass="63828">MATPSAIPVDPRRDSVVRINRTTRGGRHLWYQLSVLQQPERARACGAGNKANSDRRPVDPPPVVELRIRHGDSWERGKDITFDYNASFFLYASLEQYRKISSGRMGTQQPPILTGVPASGMAYLDRPTAAGYFIFPDLSVRHEGQYRLSFSLFETTKEEIDFDMDPSDGDLPPGVDWRMEIKTNPFDVFSAKKFPGLMESTALSKEVADQGCRVRIRRDVRMRKRETKPRDHDRRDDDYSRRRNPTPANDDPHSARARSMSNSSDQQHGPYGPDRPRRPSAIDTAYPQPIQPAYEAPSNRHLSFGGDSGAPHRNPNNRLILQAEMGHRLVNLLQLDTATMIADPLATTFHHPRRSTHPKVMFAMTQHSSYPPTPVSRHPPSAMFGPQSHPQAPQTQAAAKPSSGSIKIAHLLSGEASSSSEPPLQLRRVESVPQLRHIEPAPQTRHIETAPIGPIFQPRREPGLRLLLPSLAPGETIQPHRNDSALPPIAPDSHYPRSSLTGEKRKRDEVFNESAQPLHNRERPSDHRGLHDDLPKDTREQGFYWRADGSVGEARFKPYALEPAWRP</sequence>
<name>A0AA35QAV3_9HYPO</name>
<dbReference type="InterPro" id="IPR021740">
    <property type="entry name" value="Velvet"/>
</dbReference>
<dbReference type="GO" id="GO:0043455">
    <property type="term" value="P:regulation of secondary metabolic process"/>
    <property type="evidence" value="ECO:0007669"/>
    <property type="project" value="UniProtKB-ARBA"/>
</dbReference>
<gene>
    <name evidence="11" type="ORF">CCHLO57077_00002602</name>
</gene>
<evidence type="ECO:0000256" key="4">
    <source>
        <dbReference type="ARBA" id="ARBA00022969"/>
    </source>
</evidence>
<evidence type="ECO:0000256" key="3">
    <source>
        <dbReference type="ARBA" id="ARBA00022490"/>
    </source>
</evidence>
<protein>
    <recommendedName>
        <fullName evidence="10">Velvet domain-containing protein</fullName>
    </recommendedName>
</protein>
<dbReference type="AlphaFoldDB" id="A0AA35QAV3"/>
<proteinExistence type="inferred from homology"/>
<evidence type="ECO:0000256" key="6">
    <source>
        <dbReference type="ARBA" id="ARBA00023163"/>
    </source>
</evidence>
<comment type="subcellular location">
    <subcellularLocation>
        <location evidence="2">Cytoplasm</location>
    </subcellularLocation>
    <subcellularLocation>
        <location evidence="1">Nucleus</location>
    </subcellularLocation>
</comment>
<comment type="caution">
    <text evidence="11">The sequence shown here is derived from an EMBL/GenBank/DDBJ whole genome shotgun (WGS) entry which is preliminary data.</text>
</comment>
<dbReference type="PROSITE" id="PS51821">
    <property type="entry name" value="VELVET"/>
    <property type="match status" value="1"/>
</dbReference>
<dbReference type="GO" id="GO:0034250">
    <property type="term" value="P:positive regulation of amide metabolic process"/>
    <property type="evidence" value="ECO:0007669"/>
    <property type="project" value="UniProtKB-ARBA"/>
</dbReference>
<evidence type="ECO:0000259" key="10">
    <source>
        <dbReference type="PROSITE" id="PS51821"/>
    </source>
</evidence>
<feature type="compositionally biased region" description="Basic and acidic residues" evidence="9">
    <location>
        <begin position="519"/>
        <end position="540"/>
    </location>
</feature>
<dbReference type="Proteomes" id="UP001160390">
    <property type="component" value="Unassembled WGS sequence"/>
</dbReference>
<feature type="region of interest" description="Disordered" evidence="9">
    <location>
        <begin position="438"/>
        <end position="458"/>
    </location>
</feature>
<evidence type="ECO:0000313" key="11">
    <source>
        <dbReference type="EMBL" id="CAI6098603.1"/>
    </source>
</evidence>
<keyword evidence="3" id="KW-0963">Cytoplasm</keyword>
<dbReference type="GO" id="GO:0030435">
    <property type="term" value="P:sporulation resulting in formation of a cellular spore"/>
    <property type="evidence" value="ECO:0007669"/>
    <property type="project" value="UniProtKB-KW"/>
</dbReference>